<dbReference type="InterPro" id="IPR000719">
    <property type="entry name" value="Prot_kinase_dom"/>
</dbReference>
<dbReference type="InterPro" id="IPR008271">
    <property type="entry name" value="Ser/Thr_kinase_AS"/>
</dbReference>
<dbReference type="EC" id="2.7.11.17" evidence="2"/>
<dbReference type="EMBL" id="JAAOIC020000032">
    <property type="protein sequence ID" value="KAG8039761.1"/>
    <property type="molecule type" value="Genomic_DNA"/>
</dbReference>
<feature type="compositionally biased region" description="Polar residues" evidence="13">
    <location>
        <begin position="1122"/>
        <end position="1162"/>
    </location>
</feature>
<dbReference type="OrthoDB" id="68483at2759"/>
<organism evidence="15 16">
    <name type="scientific">Cotesia typhae</name>
    <dbReference type="NCBI Taxonomy" id="2053667"/>
    <lineage>
        <taxon>Eukaryota</taxon>
        <taxon>Metazoa</taxon>
        <taxon>Ecdysozoa</taxon>
        <taxon>Arthropoda</taxon>
        <taxon>Hexapoda</taxon>
        <taxon>Insecta</taxon>
        <taxon>Pterygota</taxon>
        <taxon>Neoptera</taxon>
        <taxon>Endopterygota</taxon>
        <taxon>Hymenoptera</taxon>
        <taxon>Apocrita</taxon>
        <taxon>Ichneumonoidea</taxon>
        <taxon>Braconidae</taxon>
        <taxon>Microgastrinae</taxon>
        <taxon>Cotesia</taxon>
    </lineage>
</organism>
<dbReference type="PROSITE" id="PS00108">
    <property type="entry name" value="PROTEIN_KINASE_ST"/>
    <property type="match status" value="1"/>
</dbReference>
<evidence type="ECO:0000256" key="3">
    <source>
        <dbReference type="ARBA" id="ARBA00022490"/>
    </source>
</evidence>
<evidence type="ECO:0000256" key="11">
    <source>
        <dbReference type="ARBA" id="ARBA00047430"/>
    </source>
</evidence>
<dbReference type="GO" id="GO:0004683">
    <property type="term" value="F:calcium/calmodulin-dependent protein kinase activity"/>
    <property type="evidence" value="ECO:0007669"/>
    <property type="project" value="UniProtKB-EC"/>
</dbReference>
<evidence type="ECO:0000256" key="6">
    <source>
        <dbReference type="ARBA" id="ARBA00022741"/>
    </source>
</evidence>
<keyword evidence="9" id="KW-0112">Calmodulin-binding</keyword>
<comment type="subcellular location">
    <subcellularLocation>
        <location evidence="1">Cytoplasm</location>
    </subcellularLocation>
</comment>
<dbReference type="GO" id="GO:0005516">
    <property type="term" value="F:calmodulin binding"/>
    <property type="evidence" value="ECO:0007669"/>
    <property type="project" value="UniProtKB-KW"/>
</dbReference>
<evidence type="ECO:0000259" key="14">
    <source>
        <dbReference type="PROSITE" id="PS50011"/>
    </source>
</evidence>
<dbReference type="FunFam" id="3.30.200.20:FF:000429">
    <property type="entry name" value="Calcium/calmodulin-dependent protein kinase kinase"/>
    <property type="match status" value="1"/>
</dbReference>
<dbReference type="GO" id="GO:0005737">
    <property type="term" value="C:cytoplasm"/>
    <property type="evidence" value="ECO:0007669"/>
    <property type="project" value="UniProtKB-SubCell"/>
</dbReference>
<dbReference type="PANTHER" id="PTHR24346">
    <property type="entry name" value="MAP/MICROTUBULE AFFINITY-REGULATING KINASE"/>
    <property type="match status" value="1"/>
</dbReference>
<accession>A0A8J5QUV9</accession>
<keyword evidence="5" id="KW-0808">Transferase</keyword>
<feature type="region of interest" description="Disordered" evidence="13">
    <location>
        <begin position="507"/>
        <end position="570"/>
    </location>
</feature>
<keyword evidence="7" id="KW-0418">Kinase</keyword>
<feature type="compositionally biased region" description="Basic and acidic residues" evidence="13">
    <location>
        <begin position="274"/>
        <end position="285"/>
    </location>
</feature>
<evidence type="ECO:0000256" key="10">
    <source>
        <dbReference type="ARBA" id="ARBA00047307"/>
    </source>
</evidence>
<dbReference type="InterPro" id="IPR017441">
    <property type="entry name" value="Protein_kinase_ATP_BS"/>
</dbReference>
<evidence type="ECO:0000256" key="7">
    <source>
        <dbReference type="ARBA" id="ARBA00022777"/>
    </source>
</evidence>
<comment type="caution">
    <text evidence="15">The sequence shown here is derived from an EMBL/GenBank/DDBJ whole genome shotgun (WGS) entry which is preliminary data.</text>
</comment>
<evidence type="ECO:0000256" key="5">
    <source>
        <dbReference type="ARBA" id="ARBA00022679"/>
    </source>
</evidence>
<dbReference type="Proteomes" id="UP000729913">
    <property type="component" value="Unassembled WGS sequence"/>
</dbReference>
<dbReference type="GO" id="GO:0005524">
    <property type="term" value="F:ATP binding"/>
    <property type="evidence" value="ECO:0007669"/>
    <property type="project" value="UniProtKB-UniRule"/>
</dbReference>
<keyword evidence="3" id="KW-0963">Cytoplasm</keyword>
<dbReference type="SMART" id="SM00220">
    <property type="entry name" value="S_TKc"/>
    <property type="match status" value="1"/>
</dbReference>
<evidence type="ECO:0000256" key="13">
    <source>
        <dbReference type="SAM" id="MobiDB-lite"/>
    </source>
</evidence>
<keyword evidence="6 12" id="KW-0547">Nucleotide-binding</keyword>
<feature type="domain" description="Protein kinase" evidence="14">
    <location>
        <begin position="783"/>
        <end position="1035"/>
    </location>
</feature>
<feature type="compositionally biased region" description="Polar residues" evidence="13">
    <location>
        <begin position="523"/>
        <end position="532"/>
    </location>
</feature>
<gene>
    <name evidence="15" type="ORF">G9C98_000490</name>
</gene>
<name>A0A8J5QUV9_9HYME</name>
<dbReference type="PANTHER" id="PTHR24346:SF77">
    <property type="entry name" value="SERINE THREONINE PROTEIN KINASE"/>
    <property type="match status" value="1"/>
</dbReference>
<evidence type="ECO:0000256" key="4">
    <source>
        <dbReference type="ARBA" id="ARBA00022527"/>
    </source>
</evidence>
<feature type="binding site" evidence="12">
    <location>
        <position position="812"/>
    </location>
    <ligand>
        <name>ATP</name>
        <dbReference type="ChEBI" id="CHEBI:30616"/>
    </ligand>
</feature>
<reference evidence="15" key="1">
    <citation type="submission" date="2020-03" db="EMBL/GenBank/DDBJ databases">
        <authorList>
            <person name="Chebbi M.A."/>
            <person name="Drezen J.M."/>
        </authorList>
    </citation>
    <scope>NUCLEOTIDE SEQUENCE</scope>
    <source>
        <tissue evidence="15">Whole body</tissue>
    </source>
</reference>
<keyword evidence="4" id="KW-0723">Serine/threonine-protein kinase</keyword>
<dbReference type="GO" id="GO:0005634">
    <property type="term" value="C:nucleus"/>
    <property type="evidence" value="ECO:0007669"/>
    <property type="project" value="UniProtKB-ARBA"/>
</dbReference>
<dbReference type="PROSITE" id="PS50011">
    <property type="entry name" value="PROTEIN_KINASE_DOM"/>
    <property type="match status" value="1"/>
</dbReference>
<evidence type="ECO:0000313" key="15">
    <source>
        <dbReference type="EMBL" id="KAG8039761.1"/>
    </source>
</evidence>
<feature type="compositionally biased region" description="Polar residues" evidence="13">
    <location>
        <begin position="239"/>
        <end position="249"/>
    </location>
</feature>
<comment type="catalytic activity">
    <reaction evidence="10">
        <text>L-threonyl-[protein] + ATP = O-phospho-L-threonyl-[protein] + ADP + H(+)</text>
        <dbReference type="Rhea" id="RHEA:46608"/>
        <dbReference type="Rhea" id="RHEA-COMP:11060"/>
        <dbReference type="Rhea" id="RHEA-COMP:11605"/>
        <dbReference type="ChEBI" id="CHEBI:15378"/>
        <dbReference type="ChEBI" id="CHEBI:30013"/>
        <dbReference type="ChEBI" id="CHEBI:30616"/>
        <dbReference type="ChEBI" id="CHEBI:61977"/>
        <dbReference type="ChEBI" id="CHEBI:456216"/>
        <dbReference type="EC" id="2.7.11.17"/>
    </reaction>
</comment>
<dbReference type="GO" id="GO:0035556">
    <property type="term" value="P:intracellular signal transduction"/>
    <property type="evidence" value="ECO:0007669"/>
    <property type="project" value="TreeGrafter"/>
</dbReference>
<feature type="region of interest" description="Disordered" evidence="13">
    <location>
        <begin position="209"/>
        <end position="285"/>
    </location>
</feature>
<evidence type="ECO:0000313" key="16">
    <source>
        <dbReference type="Proteomes" id="UP000729913"/>
    </source>
</evidence>
<dbReference type="PROSITE" id="PS00107">
    <property type="entry name" value="PROTEIN_KINASE_ATP"/>
    <property type="match status" value="1"/>
</dbReference>
<sequence>MNKYIFSRHVAIDEESPSSSSHLLATPLEVTKPGPSTVVSTLLSVKEKLSSTIGSLESSCSPQKIAVEDNEDFDNDNGVNISRQANVIVGDKILEKQEYHQLRETYREQSRSSLSAEAPEANWDTRKDSAVCLDDTELDELDELKERLLLQKVVPYDSIRNLSSNNTITSNSRLPPLPNNQRIPAVYAPSCKNSEDLSQLEKDSSVVNHPTLAKYYRPRRESSGYSSNLSTFDEDRRNSTTIETLQGFSSAKDFQRERRRSSSAKRLNLSRLTSTREREDESERMPTSEVIYRKVSTAGLIEMPNIKELKEIAEDVKCSSPDNDDDNDIVCLPGSKNQLDVKNEADGKESLSYIGIKKMSVYDKEYESHIKGDADDMSEDDGRDCIDALNSVSERSDYKNIEEIRDRLGQTTLISSGDTDEKMSTAMLKDTRQSIVDKSLEVLSRTHDSGLIKNNLESCCREKDKKSEIELEKIVSGRDCLQPLKSDKKVDDIDGFRSISKVSSRSQSFNIADESLRKPLKGLTSSPNSSPKSTRHRSRIIHQYSSPLSSTMELESISERPLDDVSPSSCTTQNLTVVVDNHDENDGDNDDDDDNGDVLIAKRRANRIKKSQKRNETEELDTKKLFPRSVKVYQLLSTQSEDREDGEPRLMDRRTSLQITRHDIEEEAIPGTTLCIPDDKVLLHTESAPLIKYQPVQKNSCLEAGSFNAARSSPVGKLASHPSGANQRLGDTGAVGIRPIYPYCPYSPYGSPQGSPRIRRRPLRESRRVSIDNKQGAFQLNQYKLLDNIGQGSFGIVKLAYNEEDETHYAMKILSKKKLMKKAGIFGRMAPGRKGVSNPLAKVYREIALLKKLDHPNVVKLVEVLDDPDEDNLYLVFELVQKGENFFFTELIHYQRIVHRDIKPSNLLVDSDGRVKIADLGVSAELRAPGELLSGSAGTPAFAAPETTVPGAQYSGTLCDVWSMGVTLFTLVTGRVPWDGSGSIIGVQAAVRTEPLRFPDSIVLTDDLRDLIIRMLTKDPAMRASLQEIKTHRWLTNYGKEPLPSEADNCRLPVTVTDEEVARVVTRVPKLDTLILIKTMLKQHSFQNPFLPKRSARPAGRDSDQMSGNLKLASTGDDSAVITETQELAKSKTQQFHRAGRSNSAPDSYDWQTSGRQVSIDTPLSPVTEASIQETEIVKR</sequence>
<evidence type="ECO:0000256" key="12">
    <source>
        <dbReference type="PROSITE-ProRule" id="PRU10141"/>
    </source>
</evidence>
<keyword evidence="8 12" id="KW-0067">ATP-binding</keyword>
<evidence type="ECO:0000256" key="2">
    <source>
        <dbReference type="ARBA" id="ARBA00012434"/>
    </source>
</evidence>
<dbReference type="Pfam" id="PF00069">
    <property type="entry name" value="Pkinase"/>
    <property type="match status" value="2"/>
</dbReference>
<proteinExistence type="predicted"/>
<keyword evidence="16" id="KW-1185">Reference proteome</keyword>
<feature type="region of interest" description="Disordered" evidence="13">
    <location>
        <begin position="1088"/>
        <end position="1180"/>
    </location>
</feature>
<feature type="compositionally biased region" description="Polar residues" evidence="13">
    <location>
        <begin position="543"/>
        <end position="553"/>
    </location>
</feature>
<evidence type="ECO:0000256" key="1">
    <source>
        <dbReference type="ARBA" id="ARBA00004496"/>
    </source>
</evidence>
<protein>
    <recommendedName>
        <fullName evidence="2">calcium/calmodulin-dependent protein kinase</fullName>
        <ecNumber evidence="2">2.7.11.17</ecNumber>
    </recommendedName>
</protein>
<evidence type="ECO:0000256" key="8">
    <source>
        <dbReference type="ARBA" id="ARBA00022840"/>
    </source>
</evidence>
<comment type="catalytic activity">
    <reaction evidence="11">
        <text>L-seryl-[protein] + ATP = O-phospho-L-seryl-[protein] + ADP + H(+)</text>
        <dbReference type="Rhea" id="RHEA:17989"/>
        <dbReference type="Rhea" id="RHEA-COMP:9863"/>
        <dbReference type="Rhea" id="RHEA-COMP:11604"/>
        <dbReference type="ChEBI" id="CHEBI:15378"/>
        <dbReference type="ChEBI" id="CHEBI:29999"/>
        <dbReference type="ChEBI" id="CHEBI:30616"/>
        <dbReference type="ChEBI" id="CHEBI:83421"/>
        <dbReference type="ChEBI" id="CHEBI:456216"/>
        <dbReference type="EC" id="2.7.11.17"/>
    </reaction>
</comment>
<dbReference type="AlphaFoldDB" id="A0A8J5QUV9"/>
<reference evidence="15" key="2">
    <citation type="submission" date="2021-04" db="EMBL/GenBank/DDBJ databases">
        <title>Genome-wide patterns of bracovirus chromosomal integration into multiple host tissues during parasitism.</title>
        <authorList>
            <person name="Chebbi M.A.C."/>
        </authorList>
    </citation>
    <scope>NUCLEOTIDE SEQUENCE</scope>
    <source>
        <tissue evidence="15">Whole body</tissue>
    </source>
</reference>
<evidence type="ECO:0000256" key="9">
    <source>
        <dbReference type="ARBA" id="ARBA00022860"/>
    </source>
</evidence>